<dbReference type="Pfam" id="PF26577">
    <property type="entry name" value="TSEN34_N"/>
    <property type="match status" value="1"/>
</dbReference>
<feature type="domain" description="TSEN34 N-terminal" evidence="7">
    <location>
        <begin position="19"/>
        <end position="88"/>
    </location>
</feature>
<keyword evidence="8" id="KW-0378">Hydrolase</keyword>
<keyword evidence="3 4" id="KW-0456">Lyase</keyword>
<evidence type="ECO:0000256" key="1">
    <source>
        <dbReference type="ARBA" id="ARBA00008078"/>
    </source>
</evidence>
<keyword evidence="8" id="KW-0255">Endonuclease</keyword>
<keyword evidence="9" id="KW-1185">Reference proteome</keyword>
<dbReference type="Proteomes" id="UP001629113">
    <property type="component" value="Unassembled WGS sequence"/>
</dbReference>
<evidence type="ECO:0000313" key="9">
    <source>
        <dbReference type="Proteomes" id="UP001629113"/>
    </source>
</evidence>
<dbReference type="InterPro" id="IPR059049">
    <property type="entry name" value="TSEN34_N"/>
</dbReference>
<evidence type="ECO:0000259" key="7">
    <source>
        <dbReference type="Pfam" id="PF26577"/>
    </source>
</evidence>
<dbReference type="PIRSF" id="PIRSF017250">
    <property type="entry name" value="tRNA_splic_SEN34"/>
    <property type="match status" value="1"/>
</dbReference>
<comment type="similarity">
    <text evidence="1 4">Belongs to the tRNA-intron endonuclease family.</text>
</comment>
<organism evidence="8 9">
    <name type="scientific">Phlyctema vagabunda</name>
    <dbReference type="NCBI Taxonomy" id="108571"/>
    <lineage>
        <taxon>Eukaryota</taxon>
        <taxon>Fungi</taxon>
        <taxon>Dikarya</taxon>
        <taxon>Ascomycota</taxon>
        <taxon>Pezizomycotina</taxon>
        <taxon>Leotiomycetes</taxon>
        <taxon>Helotiales</taxon>
        <taxon>Dermateaceae</taxon>
        <taxon>Phlyctema</taxon>
    </lineage>
</organism>
<evidence type="ECO:0000256" key="4">
    <source>
        <dbReference type="PIRNR" id="PIRNR017250"/>
    </source>
</evidence>
<keyword evidence="8" id="KW-0540">Nuclease</keyword>
<feature type="region of interest" description="Disordered" evidence="5">
    <location>
        <begin position="114"/>
        <end position="218"/>
    </location>
</feature>
<comment type="function">
    <text evidence="4">Constitutes one of the two catalytic subunit of the tRNA-splicing endonuclease complex, a complex responsible for identification and cleavage of the splice sites in pre-tRNA. It cleaves pre-tRNA at the 5'- and 3'-splice sites to release the intron. The products are an intron and two tRNA half-molecules bearing 2',3'-cyclic phosphate and 5'-OH termini. There are no conserved sequences at the splice sites, but the intron is invariably located at the same site in the gene, placing the splice sites an invariant distance from the constant structural features of the tRNA body.</text>
</comment>
<accession>A0ABR4PVH6</accession>
<sequence length="315" mass="34756">MAQSEIGQGRIAAVTSEPIAISYIAGRYLLFDINVVTHLRRNHNICGVLIGGIPQIPQQNLFLGLPLELLPEEARLLVDKKIAYVVDDTAWHKSTLNTLQGEDRKNYLESLRSQGLQAKRTANEAAKKRQEHGLAKQAARRAMNTTSSIPTIQDTSAASDSHVQEDQSEPETLFSNDRPISPTPSTLSLTETPLAITPTTTHPYLPLRRPEEQSRPAVPSSYPLFAHLHSRDYFITPGLRFGCDYTVYPGDPLRFHSHFLAVGHDWEEEIPMLDLVGGGRLGTGVKKGFLIGGENPDAQPEGDGVRTFCIEWGGM</sequence>
<dbReference type="EMBL" id="JBFCZG010000001">
    <property type="protein sequence ID" value="KAL3427360.1"/>
    <property type="molecule type" value="Genomic_DNA"/>
</dbReference>
<dbReference type="InterPro" id="IPR006677">
    <property type="entry name" value="tRNA_intron_Endonuc_cat-like"/>
</dbReference>
<dbReference type="SUPFAM" id="SSF53032">
    <property type="entry name" value="tRNA-intron endonuclease catalytic domain-like"/>
    <property type="match status" value="1"/>
</dbReference>
<evidence type="ECO:0000259" key="6">
    <source>
        <dbReference type="Pfam" id="PF01974"/>
    </source>
</evidence>
<dbReference type="EC" id="4.6.1.16" evidence="4"/>
<dbReference type="InterPro" id="IPR036167">
    <property type="entry name" value="tRNA_intron_Endo_cat-like_sf"/>
</dbReference>
<feature type="compositionally biased region" description="Low complexity" evidence="5">
    <location>
        <begin position="183"/>
        <end position="203"/>
    </location>
</feature>
<evidence type="ECO:0000256" key="2">
    <source>
        <dbReference type="ARBA" id="ARBA00022694"/>
    </source>
</evidence>
<dbReference type="PANTHER" id="PTHR13070:SF0">
    <property type="entry name" value="TRNA-SPLICING ENDONUCLEASE SUBUNIT SEN34"/>
    <property type="match status" value="1"/>
</dbReference>
<feature type="domain" description="tRNA intron endonuclease catalytic" evidence="6">
    <location>
        <begin position="221"/>
        <end position="292"/>
    </location>
</feature>
<feature type="compositionally biased region" description="Basic and acidic residues" evidence="5">
    <location>
        <begin position="121"/>
        <end position="134"/>
    </location>
</feature>
<proteinExistence type="inferred from homology"/>
<keyword evidence="2 4" id="KW-0819">tRNA processing</keyword>
<dbReference type="Gene3D" id="3.40.1350.10">
    <property type="match status" value="1"/>
</dbReference>
<dbReference type="InterPro" id="IPR016690">
    <property type="entry name" value="TSEN34"/>
</dbReference>
<dbReference type="CDD" id="cd22363">
    <property type="entry name" value="tRNA-intron_lyase_C"/>
    <property type="match status" value="1"/>
</dbReference>
<evidence type="ECO:0000256" key="3">
    <source>
        <dbReference type="ARBA" id="ARBA00023239"/>
    </source>
</evidence>
<name>A0ABR4PVH6_9HELO</name>
<protein>
    <recommendedName>
        <fullName evidence="4">tRNA-splicing endonuclease subunit Sen34</fullName>
        <ecNumber evidence="4">4.6.1.16</ecNumber>
    </recommendedName>
</protein>
<gene>
    <name evidence="8" type="ORF">PVAG01_00869</name>
</gene>
<comment type="caution">
    <text evidence="8">The sequence shown here is derived from an EMBL/GenBank/DDBJ whole genome shotgun (WGS) entry which is preliminary data.</text>
</comment>
<evidence type="ECO:0000313" key="8">
    <source>
        <dbReference type="EMBL" id="KAL3427360.1"/>
    </source>
</evidence>
<feature type="compositionally biased region" description="Polar residues" evidence="5">
    <location>
        <begin position="143"/>
        <end position="161"/>
    </location>
</feature>
<reference evidence="8 9" key="1">
    <citation type="submission" date="2024-06" db="EMBL/GenBank/DDBJ databases">
        <title>Complete genome of Phlyctema vagabunda strain 19-DSS-EL-015.</title>
        <authorList>
            <person name="Fiorenzani C."/>
        </authorList>
    </citation>
    <scope>NUCLEOTIDE SEQUENCE [LARGE SCALE GENOMIC DNA]</scope>
    <source>
        <strain evidence="8 9">19-DSS-EL-015</strain>
    </source>
</reference>
<dbReference type="GO" id="GO:0004519">
    <property type="term" value="F:endonuclease activity"/>
    <property type="evidence" value="ECO:0007669"/>
    <property type="project" value="UniProtKB-KW"/>
</dbReference>
<dbReference type="Pfam" id="PF01974">
    <property type="entry name" value="tRNA_int_endo"/>
    <property type="match status" value="1"/>
</dbReference>
<evidence type="ECO:0000256" key="5">
    <source>
        <dbReference type="SAM" id="MobiDB-lite"/>
    </source>
</evidence>
<dbReference type="PANTHER" id="PTHR13070">
    <property type="entry name" value="TRNA-SPLICING ENDONUCLEASE SUBUNIT SEN34-RELATED"/>
    <property type="match status" value="1"/>
</dbReference>
<dbReference type="InterPro" id="IPR011856">
    <property type="entry name" value="tRNA_endonuc-like_dom_sf"/>
</dbReference>